<gene>
    <name evidence="3" type="ORF">HMPREF3213_01039</name>
</gene>
<name>A0A133KXB1_HEYCO</name>
<evidence type="ECO:0000313" key="4">
    <source>
        <dbReference type="Proteomes" id="UP000070376"/>
    </source>
</evidence>
<dbReference type="PATRIC" id="fig|1398.22.peg.1048"/>
<feature type="region of interest" description="Disordered" evidence="1">
    <location>
        <begin position="151"/>
        <end position="172"/>
    </location>
</feature>
<evidence type="ECO:0000256" key="2">
    <source>
        <dbReference type="SAM" id="Phobius"/>
    </source>
</evidence>
<sequence>MQGNGSQRMIVHFGKNIGNQQQEVKYMQNIKPLLIKIAGHFIFLYLVLGLIYGMSFFGVLFTALLLSVISYFLADLGLLPRTADWFVLILDFGLAFSVIWGMTRFFAHNHLPGLQVSIGAAVVISVFEHFYHQYLTDYVLQKGVPRRSKAQSLRYGTETAEEIRPETGKKQQ</sequence>
<keyword evidence="2" id="KW-0472">Membrane</keyword>
<keyword evidence="2" id="KW-1133">Transmembrane helix</keyword>
<feature type="transmembrane region" description="Helical" evidence="2">
    <location>
        <begin position="58"/>
        <end position="78"/>
    </location>
</feature>
<organism evidence="3 4">
    <name type="scientific">Heyndrickxia coagulans</name>
    <name type="common">Weizmannia coagulans</name>
    <dbReference type="NCBI Taxonomy" id="1398"/>
    <lineage>
        <taxon>Bacteria</taxon>
        <taxon>Bacillati</taxon>
        <taxon>Bacillota</taxon>
        <taxon>Bacilli</taxon>
        <taxon>Bacillales</taxon>
        <taxon>Bacillaceae</taxon>
        <taxon>Heyndrickxia</taxon>
    </lineage>
</organism>
<dbReference type="Proteomes" id="UP000070376">
    <property type="component" value="Unassembled WGS sequence"/>
</dbReference>
<feature type="compositionally biased region" description="Basic and acidic residues" evidence="1">
    <location>
        <begin position="161"/>
        <end position="172"/>
    </location>
</feature>
<feature type="transmembrane region" description="Helical" evidence="2">
    <location>
        <begin position="85"/>
        <end position="107"/>
    </location>
</feature>
<evidence type="ECO:0000256" key="1">
    <source>
        <dbReference type="SAM" id="MobiDB-lite"/>
    </source>
</evidence>
<feature type="transmembrane region" description="Helical" evidence="2">
    <location>
        <begin position="33"/>
        <end position="52"/>
    </location>
</feature>
<dbReference type="InterPro" id="IPR019649">
    <property type="entry name" value="DUF2512"/>
</dbReference>
<keyword evidence="2" id="KW-0812">Transmembrane</keyword>
<dbReference type="RefSeq" id="WP_230951704.1">
    <property type="nucleotide sequence ID" value="NZ_KQ955811.1"/>
</dbReference>
<dbReference type="Pfam" id="PF10710">
    <property type="entry name" value="DUF2512"/>
    <property type="match status" value="1"/>
</dbReference>
<protein>
    <recommendedName>
        <fullName evidence="5">DUF2512 family protein</fullName>
    </recommendedName>
</protein>
<comment type="caution">
    <text evidence="3">The sequence shown here is derived from an EMBL/GenBank/DDBJ whole genome shotgun (WGS) entry which is preliminary data.</text>
</comment>
<proteinExistence type="predicted"/>
<feature type="transmembrane region" description="Helical" evidence="2">
    <location>
        <begin position="113"/>
        <end position="131"/>
    </location>
</feature>
<evidence type="ECO:0008006" key="5">
    <source>
        <dbReference type="Google" id="ProtNLM"/>
    </source>
</evidence>
<reference evidence="4" key="1">
    <citation type="submission" date="2016-01" db="EMBL/GenBank/DDBJ databases">
        <authorList>
            <person name="Mitreva M."/>
            <person name="Pepin K.H."/>
            <person name="Mihindukulasuriya K.A."/>
            <person name="Fulton R."/>
            <person name="Fronick C."/>
            <person name="O'Laughlin M."/>
            <person name="Miner T."/>
            <person name="Herter B."/>
            <person name="Rosa B.A."/>
            <person name="Cordes M."/>
            <person name="Tomlinson C."/>
            <person name="Wollam A."/>
            <person name="Palsikar V.B."/>
            <person name="Mardis E.R."/>
            <person name="Wilson R.K."/>
        </authorList>
    </citation>
    <scope>NUCLEOTIDE SEQUENCE [LARGE SCALE GENOMIC DNA]</scope>
    <source>
        <strain evidence="4">GED7749B</strain>
    </source>
</reference>
<accession>A0A133KXB1</accession>
<dbReference type="AlphaFoldDB" id="A0A133KXB1"/>
<dbReference type="EMBL" id="LRPN01000033">
    <property type="protein sequence ID" value="KWZ83980.1"/>
    <property type="molecule type" value="Genomic_DNA"/>
</dbReference>
<evidence type="ECO:0000313" key="3">
    <source>
        <dbReference type="EMBL" id="KWZ83980.1"/>
    </source>
</evidence>